<feature type="signal peptide" evidence="2">
    <location>
        <begin position="1"/>
        <end position="23"/>
    </location>
</feature>
<dbReference type="RefSeq" id="WP_003354836.1">
    <property type="nucleotide sequence ID" value="NZ_JH414760.1"/>
</dbReference>
<evidence type="ECO:0000256" key="1">
    <source>
        <dbReference type="ARBA" id="ARBA00022729"/>
    </source>
</evidence>
<reference evidence="4 5" key="1">
    <citation type="submission" date="2011-09" db="EMBL/GenBank/DDBJ databases">
        <title>The Genome Sequence of Bacillus smithii 7_3_47FAA.</title>
        <authorList>
            <consortium name="The Broad Institute Genome Sequencing Platform"/>
            <person name="Earl A."/>
            <person name="Ward D."/>
            <person name="Feldgarden M."/>
            <person name="Gevers D."/>
            <person name="Daigneault M."/>
            <person name="Strauss J."/>
            <person name="Allen-Vercoe E."/>
            <person name="Young S.K."/>
            <person name="Zeng Q."/>
            <person name="Gargeya S."/>
            <person name="Fitzgerald M."/>
            <person name="Haas B."/>
            <person name="Abouelleil A."/>
            <person name="Alvarado L."/>
            <person name="Arachchi H.M."/>
            <person name="Berlin A."/>
            <person name="Brown A."/>
            <person name="Chapman S.B."/>
            <person name="Chen Z."/>
            <person name="Dunbar C."/>
            <person name="Freedman E."/>
            <person name="Gearin G."/>
            <person name="Goldberg J."/>
            <person name="Griggs A."/>
            <person name="Gujja S."/>
            <person name="Heiman D."/>
            <person name="Howarth C."/>
            <person name="Larson L."/>
            <person name="Lui A."/>
            <person name="MacDonald P.J.P."/>
            <person name="Montmayeur A."/>
            <person name="Murphy C."/>
            <person name="Neiman D."/>
            <person name="Pearson M."/>
            <person name="Priest M."/>
            <person name="Roberts A."/>
            <person name="Saif S."/>
            <person name="Shea T."/>
            <person name="Shenoy N."/>
            <person name="Sisk P."/>
            <person name="Stolte C."/>
            <person name="Sykes S."/>
            <person name="Wortman J."/>
            <person name="Nusbaum C."/>
            <person name="Birren B."/>
        </authorList>
    </citation>
    <scope>NUCLEOTIDE SEQUENCE [LARGE SCALE GENOMIC DNA]</scope>
    <source>
        <strain evidence="4 5">7_3_47FAA</strain>
    </source>
</reference>
<organism evidence="4 5">
    <name type="scientific">Bacillus smithii 7_3_47FAA</name>
    <dbReference type="NCBI Taxonomy" id="665952"/>
    <lineage>
        <taxon>Bacteria</taxon>
        <taxon>Bacillati</taxon>
        <taxon>Bacillota</taxon>
        <taxon>Bacilli</taxon>
        <taxon>Bacillales</taxon>
        <taxon>Bacillaceae</taxon>
        <taxon>Bacillus</taxon>
    </lineage>
</organism>
<evidence type="ECO:0000313" key="4">
    <source>
        <dbReference type="EMBL" id="EHL76177.1"/>
    </source>
</evidence>
<evidence type="ECO:0000313" key="5">
    <source>
        <dbReference type="Proteomes" id="UP000011747"/>
    </source>
</evidence>
<dbReference type="AlphaFoldDB" id="G9QNE0"/>
<protein>
    <recommendedName>
        <fullName evidence="3">SLH domain-containing protein</fullName>
    </recommendedName>
</protein>
<dbReference type="PANTHER" id="PTHR43308">
    <property type="entry name" value="OUTER MEMBRANE PROTEIN ALPHA-RELATED"/>
    <property type="match status" value="1"/>
</dbReference>
<keyword evidence="1 2" id="KW-0732">Signal</keyword>
<feature type="domain" description="SLH" evidence="3">
    <location>
        <begin position="97"/>
        <end position="160"/>
    </location>
</feature>
<dbReference type="PATRIC" id="fig|665952.3.peg.2640"/>
<dbReference type="InterPro" id="IPR051465">
    <property type="entry name" value="Cell_Envelope_Struct_Comp"/>
</dbReference>
<feature type="domain" description="SLH" evidence="3">
    <location>
        <begin position="29"/>
        <end position="96"/>
    </location>
</feature>
<evidence type="ECO:0000259" key="3">
    <source>
        <dbReference type="PROSITE" id="PS51272"/>
    </source>
</evidence>
<feature type="chain" id="PRO_5003526189" description="SLH domain-containing protein" evidence="2">
    <location>
        <begin position="24"/>
        <end position="361"/>
    </location>
</feature>
<proteinExistence type="predicted"/>
<accession>G9QNE0</accession>
<evidence type="ECO:0000256" key="2">
    <source>
        <dbReference type="SAM" id="SignalP"/>
    </source>
</evidence>
<name>G9QNE0_9BACI</name>
<dbReference type="HOGENOM" id="CLU_730850_0_0_9"/>
<dbReference type="InterPro" id="IPR001119">
    <property type="entry name" value="SLH_dom"/>
</dbReference>
<sequence length="361" mass="40964">MKKVIPILALLLALLVPFKMVSAAEKTSDMYYPEDVDDDYRAHDEIQDFLSADIIDGKIQYDEDGFPSVYVKPNENITRAEFTKMIVNAMGLQLKGKAKSFADVKSGAWYYPYVQIASSNGIISGRNDGTFHPGDKIKRSEIAKMVYNAFQNTIQFNPIRKTFSDVPKSSFAYEAIHKNAANGIIQGYGTTFKPNDLATRAQAIVMIYRALHQETTALPDKQQLIDFVKQFESNESQYIKNQNFDALTQLYKDNTIGYYRASGLESIDFYQSLKNENAQITIEPIGDPTYNVKTLNNRYATVELTNAKVKITLKSPDFNFDVTEDLSGLFFLKLDSKSQKWKIYDFQAYSTDPDELPLFGL</sequence>
<gene>
    <name evidence="4" type="ORF">HMPREF1015_02683</name>
</gene>
<dbReference type="Proteomes" id="UP000011747">
    <property type="component" value="Unassembled WGS sequence"/>
</dbReference>
<keyword evidence="5" id="KW-1185">Reference proteome</keyword>
<comment type="caution">
    <text evidence="4">The sequence shown here is derived from an EMBL/GenBank/DDBJ whole genome shotgun (WGS) entry which is preliminary data.</text>
</comment>
<dbReference type="PROSITE" id="PS51272">
    <property type="entry name" value="SLH"/>
    <property type="match status" value="3"/>
</dbReference>
<feature type="domain" description="SLH" evidence="3">
    <location>
        <begin position="161"/>
        <end position="221"/>
    </location>
</feature>
<dbReference type="EMBL" id="ACWF01000131">
    <property type="protein sequence ID" value="EHL76177.1"/>
    <property type="molecule type" value="Genomic_DNA"/>
</dbReference>
<dbReference type="Pfam" id="PF00395">
    <property type="entry name" value="SLH"/>
    <property type="match status" value="2"/>
</dbReference>